<reference evidence="3" key="2">
    <citation type="submission" date="2004-05" db="EMBL/GenBank/DDBJ databases">
        <title>Oryza sativa nipponbare(GA3) genomic DNA, chromosome 8, BAC clone:OSJNBa0002E10.</title>
        <authorList>
            <person name="Sasaki T."/>
            <person name="Matsumoto T."/>
            <person name="Fujisawa M."/>
        </authorList>
    </citation>
    <scope>NUCLEOTIDE SEQUENCE</scope>
</reference>
<dbReference type="Proteomes" id="UP000000763">
    <property type="component" value="Chromosome 8"/>
</dbReference>
<evidence type="ECO:0000313" key="2">
    <source>
        <dbReference type="EMBL" id="BAD13272.1"/>
    </source>
</evidence>
<feature type="region of interest" description="Disordered" evidence="1">
    <location>
        <begin position="21"/>
        <end position="120"/>
    </location>
</feature>
<gene>
    <name evidence="3" type="ORF">OSJNBa0002E10.5</name>
    <name evidence="2" type="ORF">OSJNBa0089L03.39</name>
</gene>
<evidence type="ECO:0000256" key="1">
    <source>
        <dbReference type="SAM" id="MobiDB-lite"/>
    </source>
</evidence>
<reference evidence="4" key="4">
    <citation type="journal article" date="2008" name="Nucleic Acids Res.">
        <title>The rice annotation project database (RAP-DB): 2008 update.</title>
        <authorList>
            <consortium name="The rice annotation project (RAP)"/>
        </authorList>
    </citation>
    <scope>GENOME REANNOTATION</scope>
    <source>
        <strain evidence="4">cv. Nipponbare</strain>
    </source>
</reference>
<feature type="compositionally biased region" description="Basic and acidic residues" evidence="1">
    <location>
        <begin position="73"/>
        <end position="82"/>
    </location>
</feature>
<dbReference type="EMBL" id="AP005754">
    <property type="protein sequence ID" value="BAD13272.1"/>
    <property type="molecule type" value="Genomic_DNA"/>
</dbReference>
<organism evidence="2 4">
    <name type="scientific">Oryza sativa subsp. japonica</name>
    <name type="common">Rice</name>
    <dbReference type="NCBI Taxonomy" id="39947"/>
    <lineage>
        <taxon>Eukaryota</taxon>
        <taxon>Viridiplantae</taxon>
        <taxon>Streptophyta</taxon>
        <taxon>Embryophyta</taxon>
        <taxon>Tracheophyta</taxon>
        <taxon>Spermatophyta</taxon>
        <taxon>Magnoliopsida</taxon>
        <taxon>Liliopsida</taxon>
        <taxon>Poales</taxon>
        <taxon>Poaceae</taxon>
        <taxon>BOP clade</taxon>
        <taxon>Oryzoideae</taxon>
        <taxon>Oryzeae</taxon>
        <taxon>Oryzinae</taxon>
        <taxon>Oryza</taxon>
        <taxon>Oryza sativa</taxon>
    </lineage>
</organism>
<dbReference type="EMBL" id="AP006857">
    <property type="protein sequence ID" value="BAD20164.1"/>
    <property type="molecule type" value="Genomic_DNA"/>
</dbReference>
<protein>
    <submittedName>
        <fullName evidence="2">Uncharacterized protein</fullName>
    </submittedName>
</protein>
<feature type="compositionally biased region" description="Gly residues" evidence="1">
    <location>
        <begin position="53"/>
        <end position="64"/>
    </location>
</feature>
<sequence>MAAGSDGKLAGDWMVGCEFGGHLHVEGDDANPMAAAASGGDGGDGAAAQPKTAGGGGGLNGGGAAARRHGRPRERGQTKEGDEGVTAASSSGASDGAAAASAASWLPSSGSDGPLLVPACTTTVPGVDHLKEEQTEAMEKKKNRCSGTKLYYTGI</sequence>
<reference evidence="2" key="1">
    <citation type="submission" date="2002-09" db="EMBL/GenBank/DDBJ databases">
        <title>Oryza sativa nipponbare(GA3) genomic DNA, chromosome 8, BAC clone:OSJNBa0089L03.</title>
        <authorList>
            <person name="Sasaki T."/>
            <person name="Matsumoto T."/>
            <person name="Katayose Y."/>
        </authorList>
    </citation>
    <scope>NUCLEOTIDE SEQUENCE</scope>
</reference>
<name>Q6YWM7_ORYSJ</name>
<accession>Q6YWM7</accession>
<proteinExistence type="predicted"/>
<feature type="compositionally biased region" description="Low complexity" evidence="1">
    <location>
        <begin position="87"/>
        <end position="111"/>
    </location>
</feature>
<evidence type="ECO:0000313" key="4">
    <source>
        <dbReference type="Proteomes" id="UP000000763"/>
    </source>
</evidence>
<evidence type="ECO:0000313" key="3">
    <source>
        <dbReference type="EMBL" id="BAD20164.1"/>
    </source>
</evidence>
<dbReference type="AlphaFoldDB" id="Q6YWM7"/>
<reference evidence="4" key="3">
    <citation type="journal article" date="2005" name="Nature">
        <title>The map-based sequence of the rice genome.</title>
        <authorList>
            <consortium name="International rice genome sequencing project (IRGSP)"/>
            <person name="Matsumoto T."/>
            <person name="Wu J."/>
            <person name="Kanamori H."/>
            <person name="Katayose Y."/>
            <person name="Fujisawa M."/>
            <person name="Namiki N."/>
            <person name="Mizuno H."/>
            <person name="Yamamoto K."/>
            <person name="Antonio B.A."/>
            <person name="Baba T."/>
            <person name="Sakata K."/>
            <person name="Nagamura Y."/>
            <person name="Aoki H."/>
            <person name="Arikawa K."/>
            <person name="Arita K."/>
            <person name="Bito T."/>
            <person name="Chiden Y."/>
            <person name="Fujitsuka N."/>
            <person name="Fukunaka R."/>
            <person name="Hamada M."/>
            <person name="Harada C."/>
            <person name="Hayashi A."/>
            <person name="Hijishita S."/>
            <person name="Honda M."/>
            <person name="Hosokawa S."/>
            <person name="Ichikawa Y."/>
            <person name="Idonuma A."/>
            <person name="Iijima M."/>
            <person name="Ikeda M."/>
            <person name="Ikeno M."/>
            <person name="Ito K."/>
            <person name="Ito S."/>
            <person name="Ito T."/>
            <person name="Ito Y."/>
            <person name="Ito Y."/>
            <person name="Iwabuchi A."/>
            <person name="Kamiya K."/>
            <person name="Karasawa W."/>
            <person name="Kurita K."/>
            <person name="Katagiri S."/>
            <person name="Kikuta A."/>
            <person name="Kobayashi H."/>
            <person name="Kobayashi N."/>
            <person name="Machita K."/>
            <person name="Maehara T."/>
            <person name="Masukawa M."/>
            <person name="Mizubayashi T."/>
            <person name="Mukai Y."/>
            <person name="Nagasaki H."/>
            <person name="Nagata Y."/>
            <person name="Naito S."/>
            <person name="Nakashima M."/>
            <person name="Nakama Y."/>
            <person name="Nakamichi Y."/>
            <person name="Nakamura M."/>
            <person name="Meguro A."/>
            <person name="Negishi M."/>
            <person name="Ohta I."/>
            <person name="Ohta T."/>
            <person name="Okamoto M."/>
            <person name="Ono N."/>
            <person name="Saji S."/>
            <person name="Sakaguchi M."/>
            <person name="Sakai K."/>
            <person name="Shibata M."/>
            <person name="Shimokawa T."/>
            <person name="Song J."/>
            <person name="Takazaki Y."/>
            <person name="Terasawa K."/>
            <person name="Tsugane M."/>
            <person name="Tsuji K."/>
            <person name="Ueda S."/>
            <person name="Waki K."/>
            <person name="Yamagata H."/>
            <person name="Yamamoto M."/>
            <person name="Yamamoto S."/>
            <person name="Yamane H."/>
            <person name="Yoshiki S."/>
            <person name="Yoshihara R."/>
            <person name="Yukawa K."/>
            <person name="Zhong H."/>
            <person name="Yano M."/>
            <person name="Yuan Q."/>
            <person name="Ouyang S."/>
            <person name="Liu J."/>
            <person name="Jones K.M."/>
            <person name="Gansberger K."/>
            <person name="Moffat K."/>
            <person name="Hill J."/>
            <person name="Bera J."/>
            <person name="Fadrosh D."/>
            <person name="Jin S."/>
            <person name="Johri S."/>
            <person name="Kim M."/>
            <person name="Overton L."/>
            <person name="Reardon M."/>
            <person name="Tsitrin T."/>
            <person name="Vuong H."/>
            <person name="Weaver B."/>
            <person name="Ciecko A."/>
            <person name="Tallon L."/>
            <person name="Jackson J."/>
            <person name="Pai G."/>
            <person name="Aken S.V."/>
            <person name="Utterback T."/>
            <person name="Reidmuller S."/>
            <person name="Feldblyum T."/>
            <person name="Hsiao J."/>
            <person name="Zismann V."/>
            <person name="Iobst S."/>
            <person name="de Vazeille A.R."/>
            <person name="Buell C.R."/>
            <person name="Ying K."/>
            <person name="Li Y."/>
            <person name="Lu T."/>
            <person name="Huang Y."/>
            <person name="Zhao Q."/>
            <person name="Feng Q."/>
            <person name="Zhang L."/>
            <person name="Zhu J."/>
            <person name="Weng Q."/>
            <person name="Mu J."/>
            <person name="Lu Y."/>
            <person name="Fan D."/>
            <person name="Liu Y."/>
            <person name="Guan J."/>
            <person name="Zhang Y."/>
            <person name="Yu S."/>
            <person name="Liu X."/>
            <person name="Zhang Y."/>
            <person name="Hong G."/>
            <person name="Han B."/>
            <person name="Choisne N."/>
            <person name="Demange N."/>
            <person name="Orjeda G."/>
            <person name="Samain S."/>
            <person name="Cattolico L."/>
            <person name="Pelletier E."/>
            <person name="Couloux A."/>
            <person name="Segurens B."/>
            <person name="Wincker P."/>
            <person name="D'Hont A."/>
            <person name="Scarpelli C."/>
            <person name="Weissenbach J."/>
            <person name="Salanoubat M."/>
            <person name="Quetier F."/>
            <person name="Yu Y."/>
            <person name="Kim H.R."/>
            <person name="Rambo T."/>
            <person name="Currie J."/>
            <person name="Collura K."/>
            <person name="Luo M."/>
            <person name="Yang T."/>
            <person name="Ammiraju J.S.S."/>
            <person name="Engler F."/>
            <person name="Soderlund C."/>
            <person name="Wing R.A."/>
            <person name="Palmer L.E."/>
            <person name="de la Bastide M."/>
            <person name="Spiegel L."/>
            <person name="Nascimento L."/>
            <person name="Zutavern T."/>
            <person name="O'Shaughnessy A."/>
            <person name="Dike S."/>
            <person name="Dedhia N."/>
            <person name="Preston R."/>
            <person name="Balija V."/>
            <person name="McCombie W.R."/>
            <person name="Chow T."/>
            <person name="Chen H."/>
            <person name="Chung M."/>
            <person name="Chen C."/>
            <person name="Shaw J."/>
            <person name="Wu H."/>
            <person name="Hsiao K."/>
            <person name="Chao Y."/>
            <person name="Chu M."/>
            <person name="Cheng C."/>
            <person name="Hour A."/>
            <person name="Lee P."/>
            <person name="Lin S."/>
            <person name="Lin Y."/>
            <person name="Liou J."/>
            <person name="Liu S."/>
            <person name="Hsing Y."/>
            <person name="Raghuvanshi S."/>
            <person name="Mohanty A."/>
            <person name="Bharti A.K."/>
            <person name="Gaur A."/>
            <person name="Gupta V."/>
            <person name="Kumar D."/>
            <person name="Ravi V."/>
            <person name="Vij S."/>
            <person name="Kapur A."/>
            <person name="Khurana P."/>
            <person name="Khurana P."/>
            <person name="Khurana J.P."/>
            <person name="Tyagi A.K."/>
            <person name="Gaikwad K."/>
            <person name="Singh A."/>
            <person name="Dalal V."/>
            <person name="Srivastava S."/>
            <person name="Dixit A."/>
            <person name="Pal A.K."/>
            <person name="Ghazi I.A."/>
            <person name="Yadav M."/>
            <person name="Pandit A."/>
            <person name="Bhargava A."/>
            <person name="Sureshbabu K."/>
            <person name="Batra K."/>
            <person name="Sharma T.R."/>
            <person name="Mohapatra T."/>
            <person name="Singh N.K."/>
            <person name="Messing J."/>
            <person name="Nelson A.B."/>
            <person name="Fuks G."/>
            <person name="Kavchok S."/>
            <person name="Keizer G."/>
            <person name="Linton E."/>
            <person name="Llaca V."/>
            <person name="Song R."/>
            <person name="Tanyolac B."/>
            <person name="Young S."/>
            <person name="Ho-Il K."/>
            <person name="Hahn J.H."/>
            <person name="Sangsakoo G."/>
            <person name="Vanavichit A."/>
            <person name="de Mattos Luiz.A.T."/>
            <person name="Zimmer P.D."/>
            <person name="Malone G."/>
            <person name="Dellagostin O."/>
            <person name="de Oliveira A.C."/>
            <person name="Bevan M."/>
            <person name="Bancroft I."/>
            <person name="Minx P."/>
            <person name="Cordum H."/>
            <person name="Wilson R."/>
            <person name="Cheng Z."/>
            <person name="Jin W."/>
            <person name="Jiang J."/>
            <person name="Leong S.A."/>
            <person name="Iwama H."/>
            <person name="Gojobori T."/>
            <person name="Itoh T."/>
            <person name="Niimura Y."/>
            <person name="Fujii Y."/>
            <person name="Habara T."/>
            <person name="Sakai H."/>
            <person name="Sato Y."/>
            <person name="Wilson G."/>
            <person name="Kumar K."/>
            <person name="McCouch S."/>
            <person name="Juretic N."/>
            <person name="Hoen D."/>
            <person name="Wright S."/>
            <person name="Bruskiewich R."/>
            <person name="Bureau T."/>
            <person name="Miyao A."/>
            <person name="Hirochika H."/>
            <person name="Nishikawa T."/>
            <person name="Kadowaki K."/>
            <person name="Sugiura M."/>
            <person name="Burr B."/>
            <person name="Sasaki T."/>
        </authorList>
    </citation>
    <scope>NUCLEOTIDE SEQUENCE [LARGE SCALE GENOMIC DNA]</scope>
    <source>
        <strain evidence="4">cv. Nipponbare</strain>
    </source>
</reference>